<evidence type="ECO:0000256" key="2">
    <source>
        <dbReference type="ARBA" id="ARBA00023315"/>
    </source>
</evidence>
<dbReference type="EMBL" id="VSSQ01021186">
    <property type="protein sequence ID" value="MPM66601.1"/>
    <property type="molecule type" value="Genomic_DNA"/>
</dbReference>
<organism evidence="4">
    <name type="scientific">bioreactor metagenome</name>
    <dbReference type="NCBI Taxonomy" id="1076179"/>
    <lineage>
        <taxon>unclassified sequences</taxon>
        <taxon>metagenomes</taxon>
        <taxon>ecological metagenomes</taxon>
    </lineage>
</organism>
<evidence type="ECO:0000313" key="4">
    <source>
        <dbReference type="EMBL" id="MPM66601.1"/>
    </source>
</evidence>
<dbReference type="AlphaFoldDB" id="A0A645BPU1"/>
<dbReference type="CDD" id="cd04301">
    <property type="entry name" value="NAT_SF"/>
    <property type="match status" value="1"/>
</dbReference>
<feature type="domain" description="N-acetyltransferase" evidence="3">
    <location>
        <begin position="23"/>
        <end position="165"/>
    </location>
</feature>
<evidence type="ECO:0000256" key="1">
    <source>
        <dbReference type="ARBA" id="ARBA00022679"/>
    </source>
</evidence>
<name>A0A645BPU1_9ZZZZ</name>
<dbReference type="SUPFAM" id="SSF55729">
    <property type="entry name" value="Acyl-CoA N-acyltransferases (Nat)"/>
    <property type="match status" value="1"/>
</dbReference>
<gene>
    <name evidence="4" type="ORF">SDC9_113511</name>
</gene>
<dbReference type="PANTHER" id="PTHR43072">
    <property type="entry name" value="N-ACETYLTRANSFERASE"/>
    <property type="match status" value="1"/>
</dbReference>
<evidence type="ECO:0000259" key="3">
    <source>
        <dbReference type="PROSITE" id="PS51186"/>
    </source>
</evidence>
<dbReference type="PANTHER" id="PTHR43072:SF23">
    <property type="entry name" value="UPF0039 PROTEIN C11D3.02C"/>
    <property type="match status" value="1"/>
</dbReference>
<dbReference type="Gene3D" id="3.40.630.30">
    <property type="match status" value="1"/>
</dbReference>
<dbReference type="InterPro" id="IPR000182">
    <property type="entry name" value="GNAT_dom"/>
</dbReference>
<dbReference type="InterPro" id="IPR016181">
    <property type="entry name" value="Acyl_CoA_acyltransferase"/>
</dbReference>
<reference evidence="4" key="1">
    <citation type="submission" date="2019-08" db="EMBL/GenBank/DDBJ databases">
        <authorList>
            <person name="Kucharzyk K."/>
            <person name="Murdoch R.W."/>
            <person name="Higgins S."/>
            <person name="Loffler F."/>
        </authorList>
    </citation>
    <scope>NUCLEOTIDE SEQUENCE</scope>
</reference>
<dbReference type="Pfam" id="PF00583">
    <property type="entry name" value="Acetyltransf_1"/>
    <property type="match status" value="1"/>
</dbReference>
<dbReference type="GO" id="GO:0016747">
    <property type="term" value="F:acyltransferase activity, transferring groups other than amino-acyl groups"/>
    <property type="evidence" value="ECO:0007669"/>
    <property type="project" value="InterPro"/>
</dbReference>
<accession>A0A645BPU1</accession>
<protein>
    <recommendedName>
        <fullName evidence="3">N-acetyltransferase domain-containing protein</fullName>
    </recommendedName>
</protein>
<dbReference type="PROSITE" id="PS51186">
    <property type="entry name" value="GNAT"/>
    <property type="match status" value="1"/>
</dbReference>
<comment type="caution">
    <text evidence="4">The sequence shown here is derived from an EMBL/GenBank/DDBJ whole genome shotgun (WGS) entry which is preliminary data.</text>
</comment>
<sequence length="165" mass="18761">MTDLRFPLNGYHLEEAGDSGNDYLLRTVEESVIGSVPEDEAAASHLWMDDILTVIFEVRENGGMENELYILKDDNEEQAGLLWMGVSRDQFTCDETGYVLQIYVEERLRRRGLGKALMRSAEEWCRKKGLFSMTLNVGSVNKAADRLYRSAGLGPRTIVMHKRLV</sequence>
<keyword evidence="2" id="KW-0012">Acyltransferase</keyword>
<keyword evidence="1" id="KW-0808">Transferase</keyword>
<proteinExistence type="predicted"/>